<organism evidence="14 15">
    <name type="scientific">Dioszegia hungarica</name>
    <dbReference type="NCBI Taxonomy" id="4972"/>
    <lineage>
        <taxon>Eukaryota</taxon>
        <taxon>Fungi</taxon>
        <taxon>Dikarya</taxon>
        <taxon>Basidiomycota</taxon>
        <taxon>Agaricomycotina</taxon>
        <taxon>Tremellomycetes</taxon>
        <taxon>Tremellales</taxon>
        <taxon>Bulleribasidiaceae</taxon>
        <taxon>Dioszegia</taxon>
    </lineage>
</organism>
<dbReference type="Proteomes" id="UP001164286">
    <property type="component" value="Unassembled WGS sequence"/>
</dbReference>
<dbReference type="SUPFAM" id="SSF54160">
    <property type="entry name" value="Chromo domain-like"/>
    <property type="match status" value="2"/>
</dbReference>
<dbReference type="InterPro" id="IPR001965">
    <property type="entry name" value="Znf_PHD"/>
</dbReference>
<dbReference type="RefSeq" id="XP_052947477.1">
    <property type="nucleotide sequence ID" value="XM_053092530.1"/>
</dbReference>
<dbReference type="Gene3D" id="1.10.472.30">
    <property type="entry name" value="Transcription elongation factor S-II, central domain"/>
    <property type="match status" value="1"/>
</dbReference>
<gene>
    <name evidence="14" type="ORF">MKK02DRAFT_43628</name>
</gene>
<evidence type="ECO:0000259" key="12">
    <source>
        <dbReference type="PROSITE" id="PS50016"/>
    </source>
</evidence>
<evidence type="ECO:0000256" key="9">
    <source>
        <dbReference type="PROSITE-ProRule" id="PRU00146"/>
    </source>
</evidence>
<dbReference type="PRINTS" id="PR00504">
    <property type="entry name" value="CHROMODOMAIN"/>
</dbReference>
<feature type="region of interest" description="Disordered" evidence="10">
    <location>
        <begin position="446"/>
        <end position="603"/>
    </location>
</feature>
<reference evidence="14" key="1">
    <citation type="journal article" date="2022" name="G3 (Bethesda)">
        <title>High quality genome of the basidiomycete yeast Dioszegia hungarica PDD-24b-2 isolated from cloud water.</title>
        <authorList>
            <person name="Jarrige D."/>
            <person name="Haridas S."/>
            <person name="Bleykasten-Grosshans C."/>
            <person name="Joly M."/>
            <person name="Nadalig T."/>
            <person name="Sancelme M."/>
            <person name="Vuilleumier S."/>
            <person name="Grigoriev I.V."/>
            <person name="Amato P."/>
            <person name="Bringel F."/>
        </authorList>
    </citation>
    <scope>NUCLEOTIDE SEQUENCE</scope>
    <source>
        <strain evidence="14">PDD-24b-2</strain>
    </source>
</reference>
<dbReference type="PROSITE" id="PS51321">
    <property type="entry name" value="TFIIS_CENTRAL"/>
    <property type="match status" value="1"/>
</dbReference>
<dbReference type="InterPro" id="IPR008251">
    <property type="entry name" value="Chromo_shadow_dom"/>
</dbReference>
<dbReference type="SUPFAM" id="SSF57903">
    <property type="entry name" value="FYVE/PHD zinc finger"/>
    <property type="match status" value="1"/>
</dbReference>
<feature type="region of interest" description="Disordered" evidence="10">
    <location>
        <begin position="1"/>
        <end position="35"/>
    </location>
</feature>
<dbReference type="InterPro" id="IPR013083">
    <property type="entry name" value="Znf_RING/FYVE/PHD"/>
</dbReference>
<feature type="compositionally biased region" description="Low complexity" evidence="10">
    <location>
        <begin position="961"/>
        <end position="980"/>
    </location>
</feature>
<dbReference type="Pfam" id="PF07744">
    <property type="entry name" value="SPOC"/>
    <property type="match status" value="1"/>
</dbReference>
<dbReference type="InterPro" id="IPR016197">
    <property type="entry name" value="Chromo-like_dom_sf"/>
</dbReference>
<dbReference type="PROSITE" id="PS00598">
    <property type="entry name" value="CHROMO_1"/>
    <property type="match status" value="1"/>
</dbReference>
<dbReference type="GeneID" id="77731735"/>
<evidence type="ECO:0000256" key="7">
    <source>
        <dbReference type="ARBA" id="ARBA00022833"/>
    </source>
</evidence>
<dbReference type="InterPro" id="IPR003618">
    <property type="entry name" value="TFIIS_cen_dom"/>
</dbReference>
<dbReference type="CDD" id="cd21538">
    <property type="entry name" value="SPOC_TFIIS"/>
    <property type="match status" value="1"/>
</dbReference>
<dbReference type="PROSITE" id="PS01359">
    <property type="entry name" value="ZF_PHD_1"/>
    <property type="match status" value="1"/>
</dbReference>
<feature type="region of interest" description="Disordered" evidence="10">
    <location>
        <begin position="66"/>
        <end position="87"/>
    </location>
</feature>
<dbReference type="InterPro" id="IPR036575">
    <property type="entry name" value="TFIIS_cen_dom_sf"/>
</dbReference>
<dbReference type="InterPro" id="IPR012921">
    <property type="entry name" value="SPOC_C"/>
</dbReference>
<dbReference type="Pfam" id="PF01393">
    <property type="entry name" value="Chromo_shadow"/>
    <property type="match status" value="1"/>
</dbReference>
<feature type="compositionally biased region" description="Low complexity" evidence="10">
    <location>
        <begin position="220"/>
        <end position="247"/>
    </location>
</feature>
<comment type="subcellular location">
    <subcellularLocation>
        <location evidence="2">Nucleus</location>
    </subcellularLocation>
</comment>
<protein>
    <recommendedName>
        <fullName evidence="4">Transcription factor BYE1</fullName>
    </recommendedName>
</protein>
<evidence type="ECO:0000256" key="10">
    <source>
        <dbReference type="SAM" id="MobiDB-lite"/>
    </source>
</evidence>
<evidence type="ECO:0000259" key="11">
    <source>
        <dbReference type="PROSITE" id="PS50013"/>
    </source>
</evidence>
<keyword evidence="7" id="KW-0862">Zinc</keyword>
<accession>A0AA38HC76</accession>
<evidence type="ECO:0000256" key="2">
    <source>
        <dbReference type="ARBA" id="ARBA00004123"/>
    </source>
</evidence>
<dbReference type="Pfam" id="PF00385">
    <property type="entry name" value="Chromo"/>
    <property type="match status" value="1"/>
</dbReference>
<feature type="region of interest" description="Disordered" evidence="10">
    <location>
        <begin position="626"/>
        <end position="654"/>
    </location>
</feature>
<feature type="domain" description="Chromo" evidence="11">
    <location>
        <begin position="1171"/>
        <end position="1221"/>
    </location>
</feature>
<evidence type="ECO:0000256" key="8">
    <source>
        <dbReference type="ARBA" id="ARBA00023242"/>
    </source>
</evidence>
<feature type="region of interest" description="Disordered" evidence="10">
    <location>
        <begin position="162"/>
        <end position="307"/>
    </location>
</feature>
<dbReference type="EMBL" id="JAKWFO010000004">
    <property type="protein sequence ID" value="KAI9637700.1"/>
    <property type="molecule type" value="Genomic_DNA"/>
</dbReference>
<dbReference type="PROSITE" id="PS50016">
    <property type="entry name" value="ZF_PHD_2"/>
    <property type="match status" value="1"/>
</dbReference>
<dbReference type="GO" id="GO:0000792">
    <property type="term" value="C:heterochromatin"/>
    <property type="evidence" value="ECO:0007669"/>
    <property type="project" value="UniProtKB-ARBA"/>
</dbReference>
<feature type="domain" description="TFIIS central" evidence="13">
    <location>
        <begin position="324"/>
        <end position="439"/>
    </location>
</feature>
<feature type="region of interest" description="Disordered" evidence="10">
    <location>
        <begin position="943"/>
        <end position="1031"/>
    </location>
</feature>
<feature type="compositionally biased region" description="Basic and acidic residues" evidence="10">
    <location>
        <begin position="1001"/>
        <end position="1010"/>
    </location>
</feature>
<comment type="function">
    <text evidence="1">Negative regulator of transcription elongation.</text>
</comment>
<dbReference type="Gene3D" id="2.40.50.40">
    <property type="match status" value="2"/>
</dbReference>
<evidence type="ECO:0000256" key="4">
    <source>
        <dbReference type="ARBA" id="ARBA00021616"/>
    </source>
</evidence>
<feature type="compositionally biased region" description="Gly residues" evidence="10">
    <location>
        <begin position="981"/>
        <end position="995"/>
    </location>
</feature>
<dbReference type="PANTHER" id="PTHR22812">
    <property type="entry name" value="CHROMOBOX PROTEIN"/>
    <property type="match status" value="1"/>
</dbReference>
<sequence length="1391" mass="147864">MTTTDVAMPTAGPSKGRVSSRVKSKSQRAVEAEDTNKLINRAKEKACLAAEAGAGSVRMTRSASASTEASAMAGKPTVGSASKAAGKAKKGKGARAVWCLCKSADGSGPMVECGNCNDWFHFACIDLDQPTAERIHKYVCPSCEDATGEQTIRLFDISTFRSPSPPAGLIPAPSLPKKTIPRKRPAPSSGKPRPGQGAPDAAAASEDDDPAEHDSGSGSGDDSSSSGDHTSTSGSDSDSSVHSTNRARPAKKPRPSRSAGPSRRSPSAVKSAVAPPAPARLPLKTRPSLTKTANGGPKAKNRNDMPAGKIPTLPPARQHVLYKLTEVVRKFFGEAMKGDEVDEYATELEAGLFAGFRDVVGGKETAGARYKGQYTILISSLQPHLQESTRTAILSRSLTPAQVAVLSSADLASQARADERDKARKDSLQQTIRQKEDYTGAVQVGRDGVETVGADRAEERHQEEVRRQEVRARVAKEREALVRRESDAAAPAEAQQQMNSPAPAPATQTSDSAVPVDLQPGVMPTSAGAGAASAASSGPGTGHAAPSVPASAAASPHVRRDSSKVPPSPMAPSPSKRAFSLTSAWGGGGETAEPSRATPDTVDVDLGIDQSTLDLSDFMQVGDQVEDDPMGSGEYHVDSGDKQEQGGSVSEKDAYLQRPVVFSRGLVDPNNRTAPTPLLQARAVSTAPQRRFTVEEEWRFLLPGETLEWAGRVPSKAGKEFLSQMRLSPKWDVFAMGMTMAEGQTEEVRACYTTLMDDYINRDRYAVCLPYGPTPPPRAAKDVYAIPLRPSDPYPDFLELLDGLKIPRERTERMWILVIVIAREELPPAPLIPPPAPMVQNSQYPSYPPPQANHAGATPQSAAELLKAQNLEALMRTIGTLPIPPTGPGAMPTPPHPHAGVGYSPAVHAGNATPYPSYPPPNTMMQGMQAQMPMGMPVQGYSGWTSGPQGPPGLPRGGYEYGSQPPYYPTQGGPGSPSHGQGWGGPPGPGQGYQQGGPARAVKDGMREGQEDMADEGEVQREVEEVPPPDNCSIFGRLSRFVGLSSSNPASGPAPNTVIPSAAAPSSASTVHAGPPLASVAQAASEAVKEVVAKVEVALDTVVDTLGLEGDRTDQIDQADQFKAEVIEQEQEEGFMARPSMAKPKRESLTPIEMAVSKNVKDESESEDEEYEVEKIEKHRSVDGGYEFYVKWKGYAPEENTWEPEENITNAKAFVNAYWKKVDPSKGLSVRAGPKAESVTPTSAPPAKKPRPSAPASSTSTPAAASRNMATRGRGKKGRGGRAGPTANGGKMRKAGQAVSDDGDGGSVSDAPRYADTHVDSSERYDDVENWEKLVEQIDTIERADSGDLCVFMTMLTGEHIRVVNDVAYLKCPQRILKFYEGHLKWKHTDD</sequence>
<dbReference type="SMART" id="SM00249">
    <property type="entry name" value="PHD"/>
    <property type="match status" value="1"/>
</dbReference>
<dbReference type="GO" id="GO:0006351">
    <property type="term" value="P:DNA-templated transcription"/>
    <property type="evidence" value="ECO:0007669"/>
    <property type="project" value="InterPro"/>
</dbReference>
<dbReference type="Pfam" id="PF07500">
    <property type="entry name" value="TFIIS_M"/>
    <property type="match status" value="1"/>
</dbReference>
<evidence type="ECO:0000256" key="1">
    <source>
        <dbReference type="ARBA" id="ARBA00002311"/>
    </source>
</evidence>
<feature type="compositionally biased region" description="Low complexity" evidence="10">
    <location>
        <begin position="1254"/>
        <end position="1267"/>
    </location>
</feature>
<dbReference type="GO" id="GO:0006338">
    <property type="term" value="P:chromatin remodeling"/>
    <property type="evidence" value="ECO:0007669"/>
    <property type="project" value="UniProtKB-ARBA"/>
</dbReference>
<dbReference type="Pfam" id="PF00628">
    <property type="entry name" value="PHD"/>
    <property type="match status" value="1"/>
</dbReference>
<feature type="compositionally biased region" description="Polar residues" evidence="10">
    <location>
        <begin position="494"/>
        <end position="512"/>
    </location>
</feature>
<feature type="compositionally biased region" description="Basic and acidic residues" evidence="10">
    <location>
        <begin position="635"/>
        <end position="654"/>
    </location>
</feature>
<dbReference type="SMART" id="SM00300">
    <property type="entry name" value="ChSh"/>
    <property type="match status" value="1"/>
</dbReference>
<evidence type="ECO:0000313" key="15">
    <source>
        <dbReference type="Proteomes" id="UP001164286"/>
    </source>
</evidence>
<evidence type="ECO:0000259" key="13">
    <source>
        <dbReference type="PROSITE" id="PS51321"/>
    </source>
</evidence>
<dbReference type="InterPro" id="IPR000953">
    <property type="entry name" value="Chromo/chromo_shadow_dom"/>
</dbReference>
<dbReference type="InterPro" id="IPR011011">
    <property type="entry name" value="Znf_FYVE_PHD"/>
</dbReference>
<proteinExistence type="inferred from homology"/>
<dbReference type="CDD" id="cd00024">
    <property type="entry name" value="CD_CSD"/>
    <property type="match status" value="1"/>
</dbReference>
<feature type="region of interest" description="Disordered" evidence="10">
    <location>
        <begin position="1225"/>
        <end position="1325"/>
    </location>
</feature>
<dbReference type="GO" id="GO:0005634">
    <property type="term" value="C:nucleus"/>
    <property type="evidence" value="ECO:0007669"/>
    <property type="project" value="UniProtKB-SubCell"/>
</dbReference>
<dbReference type="GO" id="GO:0008270">
    <property type="term" value="F:zinc ion binding"/>
    <property type="evidence" value="ECO:0007669"/>
    <property type="project" value="UniProtKB-KW"/>
</dbReference>
<dbReference type="InterPro" id="IPR051219">
    <property type="entry name" value="Heterochromatin_chromo-domain"/>
</dbReference>
<dbReference type="InterPro" id="IPR023780">
    <property type="entry name" value="Chromo_domain"/>
</dbReference>
<dbReference type="SMART" id="SM00298">
    <property type="entry name" value="CHROMO"/>
    <property type="match status" value="1"/>
</dbReference>
<feature type="compositionally biased region" description="Basic and acidic residues" evidence="10">
    <location>
        <begin position="447"/>
        <end position="487"/>
    </location>
</feature>
<dbReference type="InterPro" id="IPR019787">
    <property type="entry name" value="Znf_PHD-finger"/>
</dbReference>
<dbReference type="Gene3D" id="3.30.40.10">
    <property type="entry name" value="Zinc/RING finger domain, C3HC4 (zinc finger)"/>
    <property type="match status" value="1"/>
</dbReference>
<evidence type="ECO:0000256" key="5">
    <source>
        <dbReference type="ARBA" id="ARBA00022723"/>
    </source>
</evidence>
<dbReference type="InterPro" id="IPR023779">
    <property type="entry name" value="Chromodomain_CS"/>
</dbReference>
<keyword evidence="5" id="KW-0479">Metal-binding</keyword>
<evidence type="ECO:0000313" key="14">
    <source>
        <dbReference type="EMBL" id="KAI9637700.1"/>
    </source>
</evidence>
<keyword evidence="6 9" id="KW-0863">Zinc-finger</keyword>
<comment type="similarity">
    <text evidence="3">Belongs to the BYE1 family.</text>
</comment>
<feature type="domain" description="PHD-type" evidence="12">
    <location>
        <begin position="96"/>
        <end position="146"/>
    </location>
</feature>
<name>A0AA38HC76_9TREE</name>
<feature type="compositionally biased region" description="Low complexity" evidence="10">
    <location>
        <begin position="66"/>
        <end position="85"/>
    </location>
</feature>
<dbReference type="InterPro" id="IPR017984">
    <property type="entry name" value="Chromo_dom_subgr"/>
</dbReference>
<comment type="caution">
    <text evidence="14">The sequence shown here is derived from an EMBL/GenBank/DDBJ whole genome shotgun (WGS) entry which is preliminary data.</text>
</comment>
<feature type="compositionally biased region" description="Basic and acidic residues" evidence="10">
    <location>
        <begin position="1313"/>
        <end position="1325"/>
    </location>
</feature>
<evidence type="ECO:0000256" key="6">
    <source>
        <dbReference type="ARBA" id="ARBA00022771"/>
    </source>
</evidence>
<dbReference type="InterPro" id="IPR019786">
    <property type="entry name" value="Zinc_finger_PHD-type_CS"/>
</dbReference>
<feature type="compositionally biased region" description="Low complexity" evidence="10">
    <location>
        <begin position="256"/>
        <end position="274"/>
    </location>
</feature>
<keyword evidence="15" id="KW-1185">Reference proteome</keyword>
<feature type="compositionally biased region" description="Low complexity" evidence="10">
    <location>
        <begin position="524"/>
        <end position="556"/>
    </location>
</feature>
<evidence type="ECO:0000256" key="3">
    <source>
        <dbReference type="ARBA" id="ARBA00011050"/>
    </source>
</evidence>
<keyword evidence="8" id="KW-0539">Nucleus</keyword>
<dbReference type="PROSITE" id="PS50013">
    <property type="entry name" value="CHROMO_2"/>
    <property type="match status" value="1"/>
</dbReference>